<sequence>MPFALLKAGLLGRFRPPSRELPATPDLKPHYDVVIIGAGGHGLAAAYNLARYWGVRSIAVLDRGYIGGGNTARNTAIVRANYLTPEGVGFYKESMQLFETLSQELDFNVMYTRKPHLTLAHTDASIRTMRWRAEVNTHLGVRSELVFRDEIAAIEPRLHLGDDVRYPVLGALYHPVGGTARHDAVAWGYAMRAAELGVEIHQLTEVTGLDVAGGSVRRVHTNRGSIECGQVLQAVAGASSEVARMAGLKLAIRTVPLQACVSQPLKPFLNAIIVSGSLHCYIWQSQRGELVMGGAVDPYPLWSTRSTLDFKEGLMAHILELFPFLSEVRVMRQWAGMADMTPDFAPIMGKTHLDNYYIDAGWGTWGFKATPVCGKRMAECIATNRQPDILAAFHHDRFLRFEQVGEAGAASVGS</sequence>
<dbReference type="InterPro" id="IPR036188">
    <property type="entry name" value="FAD/NAD-bd_sf"/>
</dbReference>
<dbReference type="Gene3D" id="3.50.50.60">
    <property type="entry name" value="FAD/NAD(P)-binding domain"/>
    <property type="match status" value="1"/>
</dbReference>
<dbReference type="GO" id="GO:0005737">
    <property type="term" value="C:cytoplasm"/>
    <property type="evidence" value="ECO:0007669"/>
    <property type="project" value="TreeGrafter"/>
</dbReference>
<comment type="caution">
    <text evidence="3">The sequence shown here is derived from an EMBL/GenBank/DDBJ whole genome shotgun (WGS) entry which is preliminary data.</text>
</comment>
<gene>
    <name evidence="3" type="ORF">F1189_07290</name>
</gene>
<keyword evidence="1" id="KW-0560">Oxidoreductase</keyword>
<dbReference type="GO" id="GO:0016491">
    <property type="term" value="F:oxidoreductase activity"/>
    <property type="evidence" value="ECO:0007669"/>
    <property type="project" value="UniProtKB-KW"/>
</dbReference>
<dbReference type="PANTHER" id="PTHR13847">
    <property type="entry name" value="SARCOSINE DEHYDROGENASE-RELATED"/>
    <property type="match status" value="1"/>
</dbReference>
<feature type="domain" description="FAD dependent oxidoreductase" evidence="2">
    <location>
        <begin position="32"/>
        <end position="379"/>
    </location>
</feature>
<evidence type="ECO:0000313" key="4">
    <source>
        <dbReference type="Proteomes" id="UP000325255"/>
    </source>
</evidence>
<name>A0A5M6IX23_9PROT</name>
<dbReference type="Pfam" id="PF01266">
    <property type="entry name" value="DAO"/>
    <property type="match status" value="1"/>
</dbReference>
<dbReference type="EMBL" id="VWPK01000009">
    <property type="protein sequence ID" value="KAA5612842.1"/>
    <property type="molecule type" value="Genomic_DNA"/>
</dbReference>
<protein>
    <submittedName>
        <fullName evidence="3">FAD-dependent oxidoreductase</fullName>
    </submittedName>
</protein>
<reference evidence="3 4" key="1">
    <citation type="submission" date="2019-09" db="EMBL/GenBank/DDBJ databases">
        <title>Genome sequence of Rhodovastum atsumiense, a diverse member of the Acetobacteraceae family of non-sulfur purple photosynthetic bacteria.</title>
        <authorList>
            <person name="Meyer T."/>
            <person name="Kyndt J."/>
        </authorList>
    </citation>
    <scope>NUCLEOTIDE SEQUENCE [LARGE SCALE GENOMIC DNA]</scope>
    <source>
        <strain evidence="3 4">DSM 21279</strain>
    </source>
</reference>
<dbReference type="Gene3D" id="3.30.9.10">
    <property type="entry name" value="D-Amino Acid Oxidase, subunit A, domain 2"/>
    <property type="match status" value="1"/>
</dbReference>
<dbReference type="SUPFAM" id="SSF54373">
    <property type="entry name" value="FAD-linked reductases, C-terminal domain"/>
    <property type="match status" value="1"/>
</dbReference>
<dbReference type="RefSeq" id="WP_150040069.1">
    <property type="nucleotide sequence ID" value="NZ_OW485601.1"/>
</dbReference>
<dbReference type="AlphaFoldDB" id="A0A5M6IX23"/>
<dbReference type="InterPro" id="IPR006076">
    <property type="entry name" value="FAD-dep_OxRdtase"/>
</dbReference>
<evidence type="ECO:0000259" key="2">
    <source>
        <dbReference type="Pfam" id="PF01266"/>
    </source>
</evidence>
<dbReference type="OrthoDB" id="9815989at2"/>
<dbReference type="PANTHER" id="PTHR13847:SF287">
    <property type="entry name" value="FAD-DEPENDENT OXIDOREDUCTASE DOMAIN-CONTAINING PROTEIN 1"/>
    <property type="match status" value="1"/>
</dbReference>
<organism evidence="3 4">
    <name type="scientific">Rhodovastum atsumiense</name>
    <dbReference type="NCBI Taxonomy" id="504468"/>
    <lineage>
        <taxon>Bacteria</taxon>
        <taxon>Pseudomonadati</taxon>
        <taxon>Pseudomonadota</taxon>
        <taxon>Alphaproteobacteria</taxon>
        <taxon>Acetobacterales</taxon>
        <taxon>Acetobacteraceae</taxon>
        <taxon>Rhodovastum</taxon>
    </lineage>
</organism>
<keyword evidence="4" id="KW-1185">Reference proteome</keyword>
<evidence type="ECO:0000256" key="1">
    <source>
        <dbReference type="ARBA" id="ARBA00023002"/>
    </source>
</evidence>
<dbReference type="Proteomes" id="UP000325255">
    <property type="component" value="Unassembled WGS sequence"/>
</dbReference>
<accession>A0A5M6IX23</accession>
<evidence type="ECO:0000313" key="3">
    <source>
        <dbReference type="EMBL" id="KAA5612842.1"/>
    </source>
</evidence>
<dbReference type="SUPFAM" id="SSF51905">
    <property type="entry name" value="FAD/NAD(P)-binding domain"/>
    <property type="match status" value="1"/>
</dbReference>
<proteinExistence type="predicted"/>